<dbReference type="EMBL" id="AXDT01000005">
    <property type="protein sequence ID" value="ERT15020.1"/>
    <property type="molecule type" value="Genomic_DNA"/>
</dbReference>
<evidence type="ECO:0000313" key="1">
    <source>
        <dbReference type="EMBL" id="ERT15020.1"/>
    </source>
</evidence>
<accession>U7R5X2</accession>
<sequence>MRLLIAEKPHLAKILRENNLIEHDTEIVFTFGIGLWRYTIPRLSFADIPFTSPPALIRPQSYKPRNVLLGLDGKAKFSVSEEATNAEREKILNDLVEYLRGQMGEYKEIICAVDCDRTGHGSAKQLLDKLEWTENSDVPVHCLYLMATDKSSLENAWADRTENTWHQDSLAEKLARQQLAKRTFDYWWNANSSVVFSELSKWSGLIASPLISKYELMLLCILADKPSPISESEIIRLMDRWKGSGKYKSDWCQGVGSPMSRTAIFVRAMQRGALSVYTEDRNNAYSLSAAGKAFVSQLHKKTFDPDLPFRINDWLSRGDYDAMSRYIRTVFGRQIRFQRNLGN</sequence>
<proteinExistence type="predicted"/>
<dbReference type="RefSeq" id="WP_023043373.1">
    <property type="nucleotide sequence ID" value="NZ_AXDT01000005.1"/>
</dbReference>
<name>U7R5X2_PHOTE</name>
<comment type="caution">
    <text evidence="1">The sequence shown here is derived from an EMBL/GenBank/DDBJ whole genome shotgun (WGS) entry which is preliminary data.</text>
</comment>
<dbReference type="SUPFAM" id="SSF56712">
    <property type="entry name" value="Prokaryotic type I DNA topoisomerase"/>
    <property type="match status" value="1"/>
</dbReference>
<keyword evidence="2" id="KW-1185">Reference proteome</keyword>
<reference evidence="1 2" key="1">
    <citation type="submission" date="2013-10" db="EMBL/GenBank/DDBJ databases">
        <title>Whole Genome Shotgun Sequence of Photorhabdus temperata J3.</title>
        <authorList>
            <person name="Park G.-S."/>
            <person name="Hong S.-J."/>
            <person name="Shin J.-H."/>
        </authorList>
    </citation>
    <scope>NUCLEOTIDE SEQUENCE [LARGE SCALE GENOMIC DNA]</scope>
    <source>
        <strain evidence="1 2">J3</strain>
    </source>
</reference>
<dbReference type="Proteomes" id="UP000017133">
    <property type="component" value="Unassembled WGS sequence"/>
</dbReference>
<evidence type="ECO:0000313" key="2">
    <source>
        <dbReference type="Proteomes" id="UP000017133"/>
    </source>
</evidence>
<protein>
    <recommendedName>
        <fullName evidence="3">Toprim domain-containing protein</fullName>
    </recommendedName>
</protein>
<dbReference type="PATRIC" id="fig|1389415.4.peg.98"/>
<dbReference type="AlphaFoldDB" id="U7R5X2"/>
<evidence type="ECO:0008006" key="3">
    <source>
        <dbReference type="Google" id="ProtNLM"/>
    </source>
</evidence>
<gene>
    <name evidence="1" type="ORF">O185_00525</name>
</gene>
<organism evidence="1 2">
    <name type="scientific">Photorhabdus temperata J3</name>
    <dbReference type="NCBI Taxonomy" id="1389415"/>
    <lineage>
        <taxon>Bacteria</taxon>
        <taxon>Pseudomonadati</taxon>
        <taxon>Pseudomonadota</taxon>
        <taxon>Gammaproteobacteria</taxon>
        <taxon>Enterobacterales</taxon>
        <taxon>Morganellaceae</taxon>
        <taxon>Photorhabdus</taxon>
    </lineage>
</organism>
<dbReference type="Gene3D" id="3.40.50.140">
    <property type="match status" value="1"/>
</dbReference>
<dbReference type="InterPro" id="IPR023405">
    <property type="entry name" value="Topo_IA_core_domain"/>
</dbReference>